<dbReference type="RefSeq" id="WP_145298347.1">
    <property type="nucleotide sequence ID" value="NZ_CP036319.1"/>
</dbReference>
<accession>A0A5C5XZJ5</accession>
<keyword evidence="1" id="KW-0732">Signal</keyword>
<dbReference type="Proteomes" id="UP000317238">
    <property type="component" value="Unassembled WGS sequence"/>
</dbReference>
<comment type="caution">
    <text evidence="2">The sequence shown here is derived from an EMBL/GenBank/DDBJ whole genome shotgun (WGS) entry which is preliminary data.</text>
</comment>
<keyword evidence="3" id="KW-1185">Reference proteome</keyword>
<name>A0A5C5XZJ5_9PLAN</name>
<feature type="chain" id="PRO_5023036436" evidence="1">
    <location>
        <begin position="22"/>
        <end position="177"/>
    </location>
</feature>
<proteinExistence type="predicted"/>
<gene>
    <name evidence="2" type="ORF">Pan14r_11490</name>
</gene>
<sequence length="177" mass="19462" precursor="true">MLKLNLKMLCCVWAAACGPWAIGQNCFIDAGATCEDQIGLEFLFACNATPCLYEHVMEGANRKVQNGFYVLNYDCPGDHIEGVVQDDETYDCMVDNDDGTYNGIAPVETVQCVKFRVCKAGCEETNQTDPNNPMIRLAYCQSSTVPTFSHPDGEFESTPCFGECQQGGDDDVGDDYQ</sequence>
<organism evidence="2 3">
    <name type="scientific">Crateriforma conspicua</name>
    <dbReference type="NCBI Taxonomy" id="2527996"/>
    <lineage>
        <taxon>Bacteria</taxon>
        <taxon>Pseudomonadati</taxon>
        <taxon>Planctomycetota</taxon>
        <taxon>Planctomycetia</taxon>
        <taxon>Planctomycetales</taxon>
        <taxon>Planctomycetaceae</taxon>
        <taxon>Crateriforma</taxon>
    </lineage>
</organism>
<feature type="signal peptide" evidence="1">
    <location>
        <begin position="1"/>
        <end position="21"/>
    </location>
</feature>
<evidence type="ECO:0000256" key="1">
    <source>
        <dbReference type="SAM" id="SignalP"/>
    </source>
</evidence>
<evidence type="ECO:0000313" key="2">
    <source>
        <dbReference type="EMBL" id="TWT68866.1"/>
    </source>
</evidence>
<dbReference type="EMBL" id="SJPL01000001">
    <property type="protein sequence ID" value="TWT68866.1"/>
    <property type="molecule type" value="Genomic_DNA"/>
</dbReference>
<reference evidence="2 3" key="1">
    <citation type="submission" date="2019-02" db="EMBL/GenBank/DDBJ databases">
        <title>Deep-cultivation of Planctomycetes and their phenomic and genomic characterization uncovers novel biology.</title>
        <authorList>
            <person name="Wiegand S."/>
            <person name="Jogler M."/>
            <person name="Boedeker C."/>
            <person name="Pinto D."/>
            <person name="Vollmers J."/>
            <person name="Rivas-Marin E."/>
            <person name="Kohn T."/>
            <person name="Peeters S.H."/>
            <person name="Heuer A."/>
            <person name="Rast P."/>
            <person name="Oberbeckmann S."/>
            <person name="Bunk B."/>
            <person name="Jeske O."/>
            <person name="Meyerdierks A."/>
            <person name="Storesund J.E."/>
            <person name="Kallscheuer N."/>
            <person name="Luecker S."/>
            <person name="Lage O.M."/>
            <person name="Pohl T."/>
            <person name="Merkel B.J."/>
            <person name="Hornburger P."/>
            <person name="Mueller R.-W."/>
            <person name="Bruemmer F."/>
            <person name="Labrenz M."/>
            <person name="Spormann A.M."/>
            <person name="Op Den Camp H."/>
            <person name="Overmann J."/>
            <person name="Amann R."/>
            <person name="Jetten M.S.M."/>
            <person name="Mascher T."/>
            <person name="Medema M.H."/>
            <person name="Devos D.P."/>
            <person name="Kaster A.-K."/>
            <person name="Ovreas L."/>
            <person name="Rohde M."/>
            <person name="Galperin M.Y."/>
            <person name="Jogler C."/>
        </authorList>
    </citation>
    <scope>NUCLEOTIDE SEQUENCE [LARGE SCALE GENOMIC DNA]</scope>
    <source>
        <strain evidence="2 3">Pan14r</strain>
    </source>
</reference>
<protein>
    <submittedName>
        <fullName evidence="2">Uncharacterized protein</fullName>
    </submittedName>
</protein>
<evidence type="ECO:0000313" key="3">
    <source>
        <dbReference type="Proteomes" id="UP000317238"/>
    </source>
</evidence>
<dbReference type="AlphaFoldDB" id="A0A5C5XZJ5"/>